<reference evidence="1 2" key="1">
    <citation type="journal article" date="2017" name="Environ. Microbiol.">
        <title>Decay of the glycolytic pathway and adaptation to intranuclear parasitism within Enterocytozoonidae microsporidia.</title>
        <authorList>
            <person name="Wiredu Boakye D."/>
            <person name="Jaroenlak P."/>
            <person name="Prachumwat A."/>
            <person name="Williams T.A."/>
            <person name="Bateman K.S."/>
            <person name="Itsathitphaisarn O."/>
            <person name="Sritunyalucksana K."/>
            <person name="Paszkiewicz K.H."/>
            <person name="Moore K.A."/>
            <person name="Stentiford G.D."/>
            <person name="Williams B.A."/>
        </authorList>
    </citation>
    <scope>NUCLEOTIDE SEQUENCE [LARGE SCALE GENOMIC DNA]</scope>
    <source>
        <strain evidence="2">canceri</strain>
    </source>
</reference>
<dbReference type="VEuPathDB" id="MicrosporidiaDB:HERIO_1681"/>
<proteinExistence type="predicted"/>
<sequence>MRNRRGTTLQLLQSHISFFCFCYRYNEANLFIIFMKLLTKFKESIVKQYKKEDSDIEITK</sequence>
<evidence type="ECO:0000313" key="1">
    <source>
        <dbReference type="EMBL" id="ORD96246.1"/>
    </source>
</evidence>
<dbReference type="AlphaFoldDB" id="A0A1X0Q8Z4"/>
<accession>A0A1X0Q8Z4</accession>
<gene>
    <name evidence="1" type="ORF">A0H76_487</name>
</gene>
<evidence type="ECO:0000313" key="2">
    <source>
        <dbReference type="Proteomes" id="UP000192501"/>
    </source>
</evidence>
<dbReference type="EMBL" id="LTAI01001166">
    <property type="protein sequence ID" value="ORD96246.1"/>
    <property type="molecule type" value="Genomic_DNA"/>
</dbReference>
<dbReference type="VEuPathDB" id="MicrosporidiaDB:A0H76_487"/>
<protein>
    <submittedName>
        <fullName evidence="1">Uncharacterized protein</fullName>
    </submittedName>
</protein>
<organism evidence="1 2">
    <name type="scientific">Hepatospora eriocheir</name>
    <dbReference type="NCBI Taxonomy" id="1081669"/>
    <lineage>
        <taxon>Eukaryota</taxon>
        <taxon>Fungi</taxon>
        <taxon>Fungi incertae sedis</taxon>
        <taxon>Microsporidia</taxon>
        <taxon>Hepatosporidae</taxon>
        <taxon>Hepatospora</taxon>
    </lineage>
</organism>
<dbReference type="Proteomes" id="UP000192501">
    <property type="component" value="Unassembled WGS sequence"/>
</dbReference>
<comment type="caution">
    <text evidence="1">The sequence shown here is derived from an EMBL/GenBank/DDBJ whole genome shotgun (WGS) entry which is preliminary data.</text>
</comment>
<name>A0A1X0Q8Z4_9MICR</name>